<name>A0ABQ1IXX3_9GAMM</name>
<dbReference type="PANTHER" id="PTHR13696:SF52">
    <property type="entry name" value="PARA FAMILY PROTEIN CT_582"/>
    <property type="match status" value="1"/>
</dbReference>
<dbReference type="RefSeq" id="WP_188737949.1">
    <property type="nucleotide sequence ID" value="NZ_BMII01000008.1"/>
</dbReference>
<dbReference type="Proteomes" id="UP000617555">
    <property type="component" value="Unassembled WGS sequence"/>
</dbReference>
<accession>A0ABQ1IXX3</accession>
<dbReference type="SUPFAM" id="SSF52540">
    <property type="entry name" value="P-loop containing nucleoside triphosphate hydrolases"/>
    <property type="match status" value="1"/>
</dbReference>
<dbReference type="Pfam" id="PF13614">
    <property type="entry name" value="AAA_31"/>
    <property type="match status" value="1"/>
</dbReference>
<sequence>MSQETQNKLDALAQSYAGISYDHITTYSCGDAPNGKFYRNYNQREVISAVPEARTGRIINKICDELGIDYKDGNAWRINQQDLNKIKQYFEIKRTGKVERKLTRAQVVLIGILKGGSGKTSTTTLLATGISSIPSRIYKTLVIDLDPQKTASSQLVPNIQVEDITIGDLMMHEGTDAEFEEKLSLSIKKTNFPNLDVIVSGDRDRGYDIYVREKESAAKDGEEYQCYKDLERVIEAVRDQYDIILIDTPPHFVAANLSAHYVAEHLIMPVRPSEYDWDSAGMYVSFLARTYKVLRHLGHKGYKTTKLLISSITPNSNAESRLSQKLRQASGAANYFTSSIPRSDAIVACAEQRCTIFDMSLHEFKGTRSSFLKAQQAITPLVFEFELMINEFEGKE</sequence>
<evidence type="ECO:0000313" key="2">
    <source>
        <dbReference type="EMBL" id="GGB52910.1"/>
    </source>
</evidence>
<dbReference type="InterPro" id="IPR027417">
    <property type="entry name" value="P-loop_NTPase"/>
</dbReference>
<dbReference type="InterPro" id="IPR025669">
    <property type="entry name" value="AAA_dom"/>
</dbReference>
<dbReference type="InterPro" id="IPR050678">
    <property type="entry name" value="DNA_Partitioning_ATPase"/>
</dbReference>
<organism evidence="2 3">
    <name type="scientific">Shewanella inventionis</name>
    <dbReference type="NCBI Taxonomy" id="1738770"/>
    <lineage>
        <taxon>Bacteria</taxon>
        <taxon>Pseudomonadati</taxon>
        <taxon>Pseudomonadota</taxon>
        <taxon>Gammaproteobacteria</taxon>
        <taxon>Alteromonadales</taxon>
        <taxon>Shewanellaceae</taxon>
        <taxon>Shewanella</taxon>
    </lineage>
</organism>
<dbReference type="EMBL" id="BMII01000008">
    <property type="protein sequence ID" value="GGB52910.1"/>
    <property type="molecule type" value="Genomic_DNA"/>
</dbReference>
<keyword evidence="3" id="KW-1185">Reference proteome</keyword>
<feature type="domain" description="AAA" evidence="1">
    <location>
        <begin position="106"/>
        <end position="279"/>
    </location>
</feature>
<dbReference type="Gene3D" id="3.40.50.300">
    <property type="entry name" value="P-loop containing nucleotide triphosphate hydrolases"/>
    <property type="match status" value="1"/>
</dbReference>
<evidence type="ECO:0000313" key="3">
    <source>
        <dbReference type="Proteomes" id="UP000617555"/>
    </source>
</evidence>
<comment type="caution">
    <text evidence="2">The sequence shown here is derived from an EMBL/GenBank/DDBJ whole genome shotgun (WGS) entry which is preliminary data.</text>
</comment>
<reference evidence="3" key="1">
    <citation type="journal article" date="2019" name="Int. J. Syst. Evol. Microbiol.">
        <title>The Global Catalogue of Microorganisms (GCM) 10K type strain sequencing project: providing services to taxonomists for standard genome sequencing and annotation.</title>
        <authorList>
            <consortium name="The Broad Institute Genomics Platform"/>
            <consortium name="The Broad Institute Genome Sequencing Center for Infectious Disease"/>
            <person name="Wu L."/>
            <person name="Ma J."/>
        </authorList>
    </citation>
    <scope>NUCLEOTIDE SEQUENCE [LARGE SCALE GENOMIC DNA]</scope>
    <source>
        <strain evidence="3">CGMCC 1.15339</strain>
    </source>
</reference>
<evidence type="ECO:0000259" key="1">
    <source>
        <dbReference type="Pfam" id="PF13614"/>
    </source>
</evidence>
<proteinExistence type="predicted"/>
<dbReference type="CDD" id="cd02042">
    <property type="entry name" value="ParAB_family"/>
    <property type="match status" value="1"/>
</dbReference>
<protein>
    <submittedName>
        <fullName evidence="2">Chromosome partitioning protein ParA</fullName>
    </submittedName>
</protein>
<dbReference type="PANTHER" id="PTHR13696">
    <property type="entry name" value="P-LOOP CONTAINING NUCLEOSIDE TRIPHOSPHATE HYDROLASE"/>
    <property type="match status" value="1"/>
</dbReference>
<gene>
    <name evidence="2" type="primary">parA</name>
    <name evidence="2" type="ORF">GCM10011607_11760</name>
</gene>